<name>A0AAV4XY81_CAEEX</name>
<protein>
    <submittedName>
        <fullName evidence="2">Uncharacterized protein</fullName>
    </submittedName>
</protein>
<gene>
    <name evidence="2" type="ORF">CEXT_574451</name>
</gene>
<feature type="signal peptide" evidence="1">
    <location>
        <begin position="1"/>
        <end position="22"/>
    </location>
</feature>
<evidence type="ECO:0000313" key="3">
    <source>
        <dbReference type="Proteomes" id="UP001054945"/>
    </source>
</evidence>
<proteinExistence type="predicted"/>
<feature type="chain" id="PRO_5043461661" evidence="1">
    <location>
        <begin position="23"/>
        <end position="129"/>
    </location>
</feature>
<dbReference type="EMBL" id="BPLR01001027">
    <property type="protein sequence ID" value="GIY99278.1"/>
    <property type="molecule type" value="Genomic_DNA"/>
</dbReference>
<keyword evidence="1" id="KW-0732">Signal</keyword>
<evidence type="ECO:0000256" key="1">
    <source>
        <dbReference type="SAM" id="SignalP"/>
    </source>
</evidence>
<reference evidence="2 3" key="1">
    <citation type="submission" date="2021-06" db="EMBL/GenBank/DDBJ databases">
        <title>Caerostris extrusa draft genome.</title>
        <authorList>
            <person name="Kono N."/>
            <person name="Arakawa K."/>
        </authorList>
    </citation>
    <scope>NUCLEOTIDE SEQUENCE [LARGE SCALE GENOMIC DNA]</scope>
</reference>
<accession>A0AAV4XY81</accession>
<evidence type="ECO:0000313" key="2">
    <source>
        <dbReference type="EMBL" id="GIY99278.1"/>
    </source>
</evidence>
<dbReference type="Proteomes" id="UP001054945">
    <property type="component" value="Unassembled WGS sequence"/>
</dbReference>
<organism evidence="2 3">
    <name type="scientific">Caerostris extrusa</name>
    <name type="common">Bark spider</name>
    <name type="synonym">Caerostris bankana</name>
    <dbReference type="NCBI Taxonomy" id="172846"/>
    <lineage>
        <taxon>Eukaryota</taxon>
        <taxon>Metazoa</taxon>
        <taxon>Ecdysozoa</taxon>
        <taxon>Arthropoda</taxon>
        <taxon>Chelicerata</taxon>
        <taxon>Arachnida</taxon>
        <taxon>Araneae</taxon>
        <taxon>Araneomorphae</taxon>
        <taxon>Entelegynae</taxon>
        <taxon>Araneoidea</taxon>
        <taxon>Araneidae</taxon>
        <taxon>Caerostris</taxon>
    </lineage>
</organism>
<sequence length="129" mass="14467">MAFHTAGAVEFALLLLTTRLNGETAARENGRYTREIYVQTQTSPLFNENLLLSVPRGRKTQINKLLRPLEEKKTDAPCMAFHTAGAVEFALLPPNYQTEWEDSPTRKWASYQGDLVDGGCHSQDRLACP</sequence>
<dbReference type="AlphaFoldDB" id="A0AAV4XY81"/>
<comment type="caution">
    <text evidence="2">The sequence shown here is derived from an EMBL/GenBank/DDBJ whole genome shotgun (WGS) entry which is preliminary data.</text>
</comment>
<keyword evidence="3" id="KW-1185">Reference proteome</keyword>